<comment type="caution">
    <text evidence="1">The sequence shown here is derived from an EMBL/GenBank/DDBJ whole genome shotgun (WGS) entry which is preliminary data.</text>
</comment>
<gene>
    <name evidence="1" type="ORF">O6H91_04G055400</name>
</gene>
<organism evidence="1 2">
    <name type="scientific">Diphasiastrum complanatum</name>
    <name type="common">Issler's clubmoss</name>
    <name type="synonym">Lycopodium complanatum</name>
    <dbReference type="NCBI Taxonomy" id="34168"/>
    <lineage>
        <taxon>Eukaryota</taxon>
        <taxon>Viridiplantae</taxon>
        <taxon>Streptophyta</taxon>
        <taxon>Embryophyta</taxon>
        <taxon>Tracheophyta</taxon>
        <taxon>Lycopodiopsida</taxon>
        <taxon>Lycopodiales</taxon>
        <taxon>Lycopodiaceae</taxon>
        <taxon>Lycopodioideae</taxon>
        <taxon>Diphasiastrum</taxon>
    </lineage>
</organism>
<dbReference type="EMBL" id="CM055095">
    <property type="protein sequence ID" value="KAJ7558777.1"/>
    <property type="molecule type" value="Genomic_DNA"/>
</dbReference>
<reference evidence="2" key="1">
    <citation type="journal article" date="2024" name="Proc. Natl. Acad. Sci. U.S.A.">
        <title>Extraordinary preservation of gene collinearity over three hundred million years revealed in homosporous lycophytes.</title>
        <authorList>
            <person name="Li C."/>
            <person name="Wickell D."/>
            <person name="Kuo L.Y."/>
            <person name="Chen X."/>
            <person name="Nie B."/>
            <person name="Liao X."/>
            <person name="Peng D."/>
            <person name="Ji J."/>
            <person name="Jenkins J."/>
            <person name="Williams M."/>
            <person name="Shu S."/>
            <person name="Plott C."/>
            <person name="Barry K."/>
            <person name="Rajasekar S."/>
            <person name="Grimwood J."/>
            <person name="Han X."/>
            <person name="Sun S."/>
            <person name="Hou Z."/>
            <person name="He W."/>
            <person name="Dai G."/>
            <person name="Sun C."/>
            <person name="Schmutz J."/>
            <person name="Leebens-Mack J.H."/>
            <person name="Li F.W."/>
            <person name="Wang L."/>
        </authorList>
    </citation>
    <scope>NUCLEOTIDE SEQUENCE [LARGE SCALE GENOMIC DNA]</scope>
    <source>
        <strain evidence="2">cv. PW_Plant_1</strain>
    </source>
</reference>
<accession>A0ACC2DX19</accession>
<keyword evidence="2" id="KW-1185">Reference proteome</keyword>
<protein>
    <submittedName>
        <fullName evidence="1">Uncharacterized protein</fullName>
    </submittedName>
</protein>
<name>A0ACC2DX19_DIPCM</name>
<sequence length="550" mass="59982">MDYDGEEDVALEDVLNALLVRLVDPLLHNLNPAVKLLSKEEDIAYQMEALAWLYNHFIRQSFPHLLFLDSPSLCRKAVIQRANLAGYLSLQNGGQTLTELRVSEACDAAGSQNSPKAKNRSCRVSRVAALILSPCRQKCVLVQSLVTKSVWSFVEEDIGHGRKVRDKEDSRYELCAESMKKKSKVANSKKLISTEDELTDGALMKLVLSAVADQTGIEQAALKVEDEYLEAQCMSQGTASTRLYILVCSSLYDIKAAPHLEKATWVAVDEVVSRAAGPLVETSGWGVYPASAIDYFHLRPFCALLQNKLSQKQTDKPLLNRSCFENGSCTKIQKPLTSGLDSGSKPVLPKEKSVEDPSCTIIILEDQDTDCTGKEDSPGSFTGTKGERKDSNQTTLTTNGSNTTASTSEYCIEPKARPQDDNTKGRKKYRKVVGTRNAGRESPKKIVIAVGSGSECIQDGNEGSQRIDRLQDNSPGHATNPCKGKQDNKATAAKVEQSANSSSEVDVEGMMMTKVAENNKDESKGVQGSKPSGGSCPEVSYIRPKASYLH</sequence>
<evidence type="ECO:0000313" key="2">
    <source>
        <dbReference type="Proteomes" id="UP001162992"/>
    </source>
</evidence>
<evidence type="ECO:0000313" key="1">
    <source>
        <dbReference type="EMBL" id="KAJ7558777.1"/>
    </source>
</evidence>
<dbReference type="Proteomes" id="UP001162992">
    <property type="component" value="Chromosome 4"/>
</dbReference>
<proteinExistence type="predicted"/>